<accession>A0A9D1FZS3</accession>
<gene>
    <name evidence="1" type="ORF">IAA84_05485</name>
</gene>
<evidence type="ECO:0000313" key="2">
    <source>
        <dbReference type="Proteomes" id="UP000824140"/>
    </source>
</evidence>
<dbReference type="Proteomes" id="UP000824140">
    <property type="component" value="Unassembled WGS sequence"/>
</dbReference>
<name>A0A9D1FZS3_9FIRM</name>
<proteinExistence type="predicted"/>
<dbReference type="EMBL" id="DVJN01000108">
    <property type="protein sequence ID" value="HIS92454.1"/>
    <property type="molecule type" value="Genomic_DNA"/>
</dbReference>
<protein>
    <submittedName>
        <fullName evidence="1">Uncharacterized protein</fullName>
    </submittedName>
</protein>
<reference evidence="1" key="1">
    <citation type="submission" date="2020-10" db="EMBL/GenBank/DDBJ databases">
        <authorList>
            <person name="Gilroy R."/>
        </authorList>
    </citation>
    <scope>NUCLEOTIDE SEQUENCE</scope>
    <source>
        <strain evidence="1">13766</strain>
    </source>
</reference>
<comment type="caution">
    <text evidence="1">The sequence shown here is derived from an EMBL/GenBank/DDBJ whole genome shotgun (WGS) entry which is preliminary data.</text>
</comment>
<dbReference type="AlphaFoldDB" id="A0A9D1FZS3"/>
<organism evidence="1 2">
    <name type="scientific">Candidatus Alectryocaccomicrobium excrementavium</name>
    <dbReference type="NCBI Taxonomy" id="2840668"/>
    <lineage>
        <taxon>Bacteria</taxon>
        <taxon>Bacillati</taxon>
        <taxon>Bacillota</taxon>
        <taxon>Clostridia</taxon>
        <taxon>Candidatus Alectryocaccomicrobium</taxon>
    </lineage>
</organism>
<reference evidence="1" key="2">
    <citation type="journal article" date="2021" name="PeerJ">
        <title>Extensive microbial diversity within the chicken gut microbiome revealed by metagenomics and culture.</title>
        <authorList>
            <person name="Gilroy R."/>
            <person name="Ravi A."/>
            <person name="Getino M."/>
            <person name="Pursley I."/>
            <person name="Horton D.L."/>
            <person name="Alikhan N.F."/>
            <person name="Baker D."/>
            <person name="Gharbi K."/>
            <person name="Hall N."/>
            <person name="Watson M."/>
            <person name="Adriaenssens E.M."/>
            <person name="Foster-Nyarko E."/>
            <person name="Jarju S."/>
            <person name="Secka A."/>
            <person name="Antonio M."/>
            <person name="Oren A."/>
            <person name="Chaudhuri R.R."/>
            <person name="La Ragione R."/>
            <person name="Hildebrand F."/>
            <person name="Pallen M.J."/>
        </authorList>
    </citation>
    <scope>NUCLEOTIDE SEQUENCE</scope>
    <source>
        <strain evidence="1">13766</strain>
    </source>
</reference>
<evidence type="ECO:0000313" key="1">
    <source>
        <dbReference type="EMBL" id="HIS92454.1"/>
    </source>
</evidence>
<sequence length="85" mass="10090">MTNRDRRNPQKIYLKVRADHLPDGRIVPLMFRAGEDETVRIDRILDVREAPSLKMGGQGTRYTCRVAGQEIYLFHDRDRWFLETQ</sequence>